<feature type="transmembrane region" description="Helical" evidence="1">
    <location>
        <begin position="31"/>
        <end position="50"/>
    </location>
</feature>
<keyword evidence="1" id="KW-1133">Transmembrane helix</keyword>
<reference evidence="3" key="1">
    <citation type="submission" date="2017-09" db="EMBL/GenBank/DDBJ databases">
        <title>Depth-based differentiation of microbial function through sediment-hosted aquifers and enrichment of novel symbionts in the deep terrestrial subsurface.</title>
        <authorList>
            <person name="Probst A.J."/>
            <person name="Ladd B."/>
            <person name="Jarett J.K."/>
            <person name="Geller-Mcgrath D.E."/>
            <person name="Sieber C.M.K."/>
            <person name="Emerson J.B."/>
            <person name="Anantharaman K."/>
            <person name="Thomas B.C."/>
            <person name="Malmstrom R."/>
            <person name="Stieglmeier M."/>
            <person name="Klingl A."/>
            <person name="Woyke T."/>
            <person name="Ryan C.M."/>
            <person name="Banfield J.F."/>
        </authorList>
    </citation>
    <scope>NUCLEOTIDE SEQUENCE [LARGE SCALE GENOMIC DNA]</scope>
</reference>
<dbReference type="Proteomes" id="UP000229574">
    <property type="component" value="Unassembled WGS sequence"/>
</dbReference>
<proteinExistence type="predicted"/>
<comment type="caution">
    <text evidence="2">The sequence shown here is derived from an EMBL/GenBank/DDBJ whole genome shotgun (WGS) entry which is preliminary data.</text>
</comment>
<name>A0A2H0WYI5_9BACT</name>
<evidence type="ECO:0000256" key="1">
    <source>
        <dbReference type="SAM" id="Phobius"/>
    </source>
</evidence>
<sequence length="179" mass="20094">MANINVNLLKNKRVLSEKDYQREKNILRQSVVGLIVIVVLIVALSVVNLMTTHKLAGVEQSLTKVTKEIQGYADASAQQIYLSSRLKLISGFLVNRSIIRDSLQRIFSMNIAGVHVSGVTFENNDILGVQYEADSSQAIQDLLKYYQDDEEYFIQATSRGITRTENGSYQLRLALSLPK</sequence>
<accession>A0A2H0WYI5</accession>
<organism evidence="2 3">
    <name type="scientific">Candidatus Collierbacteria bacterium CG09_land_8_20_14_0_10_46_12</name>
    <dbReference type="NCBI Taxonomy" id="1974533"/>
    <lineage>
        <taxon>Bacteria</taxon>
        <taxon>Candidatus Collieribacteriota</taxon>
    </lineage>
</organism>
<keyword evidence="1" id="KW-0472">Membrane</keyword>
<gene>
    <name evidence="2" type="ORF">COT54_03045</name>
</gene>
<evidence type="ECO:0000313" key="3">
    <source>
        <dbReference type="Proteomes" id="UP000229574"/>
    </source>
</evidence>
<keyword evidence="1" id="KW-0812">Transmembrane</keyword>
<dbReference type="AlphaFoldDB" id="A0A2H0WYI5"/>
<evidence type="ECO:0000313" key="2">
    <source>
        <dbReference type="EMBL" id="PIS17733.1"/>
    </source>
</evidence>
<dbReference type="EMBL" id="PEYY01000118">
    <property type="protein sequence ID" value="PIS17733.1"/>
    <property type="molecule type" value="Genomic_DNA"/>
</dbReference>
<protein>
    <submittedName>
        <fullName evidence="2">Uncharacterized protein</fullName>
    </submittedName>
</protein>